<evidence type="ECO:0000313" key="3">
    <source>
        <dbReference type="Proteomes" id="UP001055172"/>
    </source>
</evidence>
<dbReference type="Proteomes" id="UP001055172">
    <property type="component" value="Unassembled WGS sequence"/>
</dbReference>
<proteinExistence type="predicted"/>
<dbReference type="EMBL" id="BPPX01000018">
    <property type="protein sequence ID" value="GJC85429.1"/>
    <property type="molecule type" value="Genomic_DNA"/>
</dbReference>
<gene>
    <name evidence="2" type="ORF">ColLi_08267</name>
</gene>
<organism evidence="2 3">
    <name type="scientific">Colletotrichum liriopes</name>
    <dbReference type="NCBI Taxonomy" id="708192"/>
    <lineage>
        <taxon>Eukaryota</taxon>
        <taxon>Fungi</taxon>
        <taxon>Dikarya</taxon>
        <taxon>Ascomycota</taxon>
        <taxon>Pezizomycotina</taxon>
        <taxon>Sordariomycetes</taxon>
        <taxon>Hypocreomycetidae</taxon>
        <taxon>Glomerellales</taxon>
        <taxon>Glomerellaceae</taxon>
        <taxon>Colletotrichum</taxon>
        <taxon>Colletotrichum spaethianum species complex</taxon>
    </lineage>
</organism>
<comment type="caution">
    <text evidence="2">The sequence shown here is derived from an EMBL/GenBank/DDBJ whole genome shotgun (WGS) entry which is preliminary data.</text>
</comment>
<name>A0AA37GRE3_9PEZI</name>
<keyword evidence="3" id="KW-1185">Reference proteome</keyword>
<evidence type="ECO:0000313" key="2">
    <source>
        <dbReference type="EMBL" id="GJC85429.1"/>
    </source>
</evidence>
<sequence>MPPKALAPNQIDSNAAVDDEDGQQLRFASRSSTMSLKSSSQALAMDDHLAVQVARPGDGQCPATLIARADSAHSGDLPLLWYDDDLEIDWGFGSEHPSSARAVQSTACNAIIENCGAAKSILPSEIVEMEHPKRQAILSACHVLVLMARDMTTNGASANDADTAIVHVVQAARRAIDTNNEH</sequence>
<feature type="region of interest" description="Disordered" evidence="1">
    <location>
        <begin position="1"/>
        <end position="22"/>
    </location>
</feature>
<dbReference type="AlphaFoldDB" id="A0AA37GRE3"/>
<reference evidence="2 3" key="1">
    <citation type="submission" date="2021-07" db="EMBL/GenBank/DDBJ databases">
        <title>Genome data of Colletotrichum spaethianum.</title>
        <authorList>
            <person name="Utami Y.D."/>
            <person name="Hiruma K."/>
        </authorList>
    </citation>
    <scope>NUCLEOTIDE SEQUENCE [LARGE SCALE GENOMIC DNA]</scope>
    <source>
        <strain evidence="2 3">MAFF 242679</strain>
    </source>
</reference>
<protein>
    <submittedName>
        <fullName evidence="2">Uncharacterized protein</fullName>
    </submittedName>
</protein>
<accession>A0AA37GRE3</accession>
<evidence type="ECO:0000256" key="1">
    <source>
        <dbReference type="SAM" id="MobiDB-lite"/>
    </source>
</evidence>